<evidence type="ECO:0000313" key="2">
    <source>
        <dbReference type="EMBL" id="EMP40679.1"/>
    </source>
</evidence>
<dbReference type="AlphaFoldDB" id="M7BU01"/>
<feature type="region of interest" description="Disordered" evidence="1">
    <location>
        <begin position="217"/>
        <end position="241"/>
    </location>
</feature>
<protein>
    <submittedName>
        <fullName evidence="2">Uncharacterized protein</fullName>
    </submittedName>
</protein>
<evidence type="ECO:0000313" key="3">
    <source>
        <dbReference type="Proteomes" id="UP000031443"/>
    </source>
</evidence>
<dbReference type="EMBL" id="KB505291">
    <property type="protein sequence ID" value="EMP40679.1"/>
    <property type="molecule type" value="Genomic_DNA"/>
</dbReference>
<dbReference type="Proteomes" id="UP000031443">
    <property type="component" value="Unassembled WGS sequence"/>
</dbReference>
<sequence>MSCQKLKNWFLHSLRVFGGTEGPAVEVQPKTRSEQGAHRRSAAEDPEHRWYVDSNGFFTFSPFGMMSIRLHLERMPPISWEMFQPAPEITTEHLQTSVYIRPQSMCKCFYAPPSSPSLRLLQIRRRKKSTCDDMFSELMQSSCTDRVQLNAWRHSVAESRKALSECDEKRHDVMLRLMGEQMDMLRHLVELQESQQEHRPPLHPLYNCLPSSTVPISSTLSHSTPEDGPSNRRLSLKQIDL</sequence>
<organism evidence="2 3">
    <name type="scientific">Chelonia mydas</name>
    <name type="common">Green sea-turtle</name>
    <name type="synonym">Chelonia agassizi</name>
    <dbReference type="NCBI Taxonomy" id="8469"/>
    <lineage>
        <taxon>Eukaryota</taxon>
        <taxon>Metazoa</taxon>
        <taxon>Chordata</taxon>
        <taxon>Craniata</taxon>
        <taxon>Vertebrata</taxon>
        <taxon>Euteleostomi</taxon>
        <taxon>Archelosauria</taxon>
        <taxon>Testudinata</taxon>
        <taxon>Testudines</taxon>
        <taxon>Cryptodira</taxon>
        <taxon>Durocryptodira</taxon>
        <taxon>Americhelydia</taxon>
        <taxon>Chelonioidea</taxon>
        <taxon>Cheloniidae</taxon>
        <taxon>Chelonia</taxon>
    </lineage>
</organism>
<gene>
    <name evidence="2" type="ORF">UY3_02094</name>
</gene>
<proteinExistence type="predicted"/>
<keyword evidence="3" id="KW-1185">Reference proteome</keyword>
<evidence type="ECO:0000256" key="1">
    <source>
        <dbReference type="SAM" id="MobiDB-lite"/>
    </source>
</evidence>
<feature type="region of interest" description="Disordered" evidence="1">
    <location>
        <begin position="22"/>
        <end position="45"/>
    </location>
</feature>
<accession>M7BU01</accession>
<name>M7BU01_CHEMY</name>
<reference evidence="3" key="1">
    <citation type="journal article" date="2013" name="Nat. Genet.">
        <title>The draft genomes of soft-shell turtle and green sea turtle yield insights into the development and evolution of the turtle-specific body plan.</title>
        <authorList>
            <person name="Wang Z."/>
            <person name="Pascual-Anaya J."/>
            <person name="Zadissa A."/>
            <person name="Li W."/>
            <person name="Niimura Y."/>
            <person name="Huang Z."/>
            <person name="Li C."/>
            <person name="White S."/>
            <person name="Xiong Z."/>
            <person name="Fang D."/>
            <person name="Wang B."/>
            <person name="Ming Y."/>
            <person name="Chen Y."/>
            <person name="Zheng Y."/>
            <person name="Kuraku S."/>
            <person name="Pignatelli M."/>
            <person name="Herrero J."/>
            <person name="Beal K."/>
            <person name="Nozawa M."/>
            <person name="Li Q."/>
            <person name="Wang J."/>
            <person name="Zhang H."/>
            <person name="Yu L."/>
            <person name="Shigenobu S."/>
            <person name="Wang J."/>
            <person name="Liu J."/>
            <person name="Flicek P."/>
            <person name="Searle S."/>
            <person name="Wang J."/>
            <person name="Kuratani S."/>
            <person name="Yin Y."/>
            <person name="Aken B."/>
            <person name="Zhang G."/>
            <person name="Irie N."/>
        </authorList>
    </citation>
    <scope>NUCLEOTIDE SEQUENCE [LARGE SCALE GENOMIC DNA]</scope>
</reference>
<feature type="compositionally biased region" description="Basic and acidic residues" evidence="1">
    <location>
        <begin position="29"/>
        <end position="45"/>
    </location>
</feature>